<keyword evidence="6" id="KW-1185">Reference proteome</keyword>
<dbReference type="Proteomes" id="UP000504635">
    <property type="component" value="Unplaced"/>
</dbReference>
<dbReference type="InterPro" id="IPR027806">
    <property type="entry name" value="HARBI1_dom"/>
</dbReference>
<dbReference type="PANTHER" id="PTHR23080:SF133">
    <property type="entry name" value="SI:CH211-262I1.5-RELATED"/>
    <property type="match status" value="1"/>
</dbReference>
<comment type="cofactor">
    <cofactor evidence="1">
        <name>a divalent metal cation</name>
        <dbReference type="ChEBI" id="CHEBI:60240"/>
    </cofactor>
</comment>
<evidence type="ECO:0000256" key="2">
    <source>
        <dbReference type="ARBA" id="ARBA00022723"/>
    </source>
</evidence>
<protein>
    <submittedName>
        <fullName evidence="7">Uncharacterized protein LOC115880504</fullName>
    </submittedName>
</protein>
<dbReference type="Pfam" id="PF13359">
    <property type="entry name" value="DDE_Tnp_4"/>
    <property type="match status" value="1"/>
</dbReference>
<dbReference type="GO" id="GO:0046872">
    <property type="term" value="F:metal ion binding"/>
    <property type="evidence" value="ECO:0007669"/>
    <property type="project" value="UniProtKB-KW"/>
</dbReference>
<feature type="domain" description="DDE Tnp4" evidence="4">
    <location>
        <begin position="254"/>
        <end position="337"/>
    </location>
</feature>
<dbReference type="OrthoDB" id="6483946at2759"/>
<keyword evidence="3" id="KW-0175">Coiled coil</keyword>
<dbReference type="GeneID" id="115880504"/>
<proteinExistence type="predicted"/>
<dbReference type="Pfam" id="PF13613">
    <property type="entry name" value="HTH_Tnp_4"/>
    <property type="match status" value="1"/>
</dbReference>
<accession>A0A6J2XSI1</accession>
<gene>
    <name evidence="7" type="primary">LOC115880504</name>
</gene>
<keyword evidence="2" id="KW-0479">Metal-binding</keyword>
<evidence type="ECO:0000313" key="7">
    <source>
        <dbReference type="RefSeq" id="XP_030753579.1"/>
    </source>
</evidence>
<evidence type="ECO:0000256" key="3">
    <source>
        <dbReference type="SAM" id="Coils"/>
    </source>
</evidence>
<feature type="domain" description="Transposase Helix-turn-helix" evidence="5">
    <location>
        <begin position="183"/>
        <end position="227"/>
    </location>
</feature>
<dbReference type="KEGG" id="soy:115880504"/>
<dbReference type="PANTHER" id="PTHR23080">
    <property type="entry name" value="THAP DOMAIN PROTEIN"/>
    <property type="match status" value="1"/>
</dbReference>
<evidence type="ECO:0000259" key="4">
    <source>
        <dbReference type="Pfam" id="PF13359"/>
    </source>
</evidence>
<reference evidence="7" key="1">
    <citation type="submission" date="2025-08" db="UniProtKB">
        <authorList>
            <consortium name="RefSeq"/>
        </authorList>
    </citation>
    <scope>IDENTIFICATION</scope>
    <source>
        <tissue evidence="7">Gonads</tissue>
    </source>
</reference>
<dbReference type="AlphaFoldDB" id="A0A6J2XSI1"/>
<dbReference type="RefSeq" id="XP_030753579.1">
    <property type="nucleotide sequence ID" value="XM_030897719.1"/>
</dbReference>
<sequence length="388" mass="44412">MVMCWAPDCKHYSVRETCKFFRFPKDIKKRKKWKKLTSEDTEIEIKTISENPEVLTCVRPETSAGESGEEICPTTSGTTSSAMLEEENYLLRKENDELKLKTSSVLLEAENYFLRKENDDLKAKLKNLSLRFMFDHIKDNEKLVLLYTGLPNSNIFMSLFNLVKDVDINYYYNWKVEKVKRIDQLLLCLMKLRHNFPHADLAHRFGISHSAVSNIVITWIHLLHTILFKQILQNIPNRASLPTCFSTFSNCDKLDCTETSAITCTSCMKRQKITCSSCKHIIWKALIGVAPNGVVTFISDLYVGSTSDDDIVGDCKIPEMLESGDLMLADEGFMPEPLAMARIHVKSAIQRIKCYKILMFLPQQYIQHADALLQVTVALSSLQYLPVN</sequence>
<dbReference type="InterPro" id="IPR027805">
    <property type="entry name" value="Transposase_HTH_dom"/>
</dbReference>
<evidence type="ECO:0000256" key="1">
    <source>
        <dbReference type="ARBA" id="ARBA00001968"/>
    </source>
</evidence>
<evidence type="ECO:0000313" key="6">
    <source>
        <dbReference type="Proteomes" id="UP000504635"/>
    </source>
</evidence>
<name>A0A6J2XSI1_SITOR</name>
<evidence type="ECO:0000259" key="5">
    <source>
        <dbReference type="Pfam" id="PF13613"/>
    </source>
</evidence>
<dbReference type="InParanoid" id="A0A6J2XSI1"/>
<dbReference type="SUPFAM" id="SSF57716">
    <property type="entry name" value="Glucocorticoid receptor-like (DNA-binding domain)"/>
    <property type="match status" value="1"/>
</dbReference>
<feature type="coiled-coil region" evidence="3">
    <location>
        <begin position="81"/>
        <end position="131"/>
    </location>
</feature>
<organism evidence="6 7">
    <name type="scientific">Sitophilus oryzae</name>
    <name type="common">Rice weevil</name>
    <name type="synonym">Curculio oryzae</name>
    <dbReference type="NCBI Taxonomy" id="7048"/>
    <lineage>
        <taxon>Eukaryota</taxon>
        <taxon>Metazoa</taxon>
        <taxon>Ecdysozoa</taxon>
        <taxon>Arthropoda</taxon>
        <taxon>Hexapoda</taxon>
        <taxon>Insecta</taxon>
        <taxon>Pterygota</taxon>
        <taxon>Neoptera</taxon>
        <taxon>Endopterygota</taxon>
        <taxon>Coleoptera</taxon>
        <taxon>Polyphaga</taxon>
        <taxon>Cucujiformia</taxon>
        <taxon>Curculionidae</taxon>
        <taxon>Dryophthorinae</taxon>
        <taxon>Sitophilus</taxon>
    </lineage>
</organism>